<dbReference type="Proteomes" id="UP000324101">
    <property type="component" value="Chromosome"/>
</dbReference>
<dbReference type="EMBL" id="CP029189">
    <property type="protein sequence ID" value="QES55127.1"/>
    <property type="molecule type" value="Genomic_DNA"/>
</dbReference>
<protein>
    <recommendedName>
        <fullName evidence="3">S1 motif domain-containing protein</fullName>
    </recommendedName>
</protein>
<evidence type="ECO:0000313" key="1">
    <source>
        <dbReference type="EMBL" id="QES55127.1"/>
    </source>
</evidence>
<name>A0A5P2DLI7_STRVZ</name>
<dbReference type="RefSeq" id="WP_150257842.1">
    <property type="nucleotide sequence ID" value="NZ_CP029189.1"/>
</dbReference>
<proteinExistence type="predicted"/>
<dbReference type="AlphaFoldDB" id="A0A5P2DLI7"/>
<dbReference type="OrthoDB" id="4244093at2"/>
<reference evidence="1 2" key="1">
    <citation type="submission" date="2018-05" db="EMBL/GenBank/DDBJ databases">
        <title>Streptomyces venezuelae.</title>
        <authorList>
            <person name="Kim W."/>
            <person name="Lee N."/>
            <person name="Cho B.-K."/>
        </authorList>
    </citation>
    <scope>NUCLEOTIDE SEQUENCE [LARGE SCALE GENOMIC DNA]</scope>
    <source>
        <strain evidence="1 2">ATCC 21018</strain>
    </source>
</reference>
<sequence>MSLVDHQEVDVVVTAVAPYGSQVDADGVTGFVDQAKHPSWWSSDVPPPRVGDRLHAVVLDDSRTPPRLSALTTDVDIARVLRARAS</sequence>
<organism evidence="1 2">
    <name type="scientific">Streptomyces venezuelae</name>
    <dbReference type="NCBI Taxonomy" id="54571"/>
    <lineage>
        <taxon>Bacteria</taxon>
        <taxon>Bacillati</taxon>
        <taxon>Actinomycetota</taxon>
        <taxon>Actinomycetes</taxon>
        <taxon>Kitasatosporales</taxon>
        <taxon>Streptomycetaceae</taxon>
        <taxon>Streptomyces</taxon>
    </lineage>
</organism>
<accession>A0A5P2DLI7</accession>
<gene>
    <name evidence="1" type="ORF">DEJ51_13730</name>
</gene>
<evidence type="ECO:0000313" key="2">
    <source>
        <dbReference type="Proteomes" id="UP000324101"/>
    </source>
</evidence>
<evidence type="ECO:0008006" key="3">
    <source>
        <dbReference type="Google" id="ProtNLM"/>
    </source>
</evidence>